<evidence type="ECO:0000313" key="1">
    <source>
        <dbReference type="EMBL" id="KAI8570654.1"/>
    </source>
</evidence>
<accession>A0ACC0Q055</accession>
<organism evidence="1 2">
    <name type="scientific">Rhododendron molle</name>
    <name type="common">Chinese azalea</name>
    <name type="synonym">Azalea mollis</name>
    <dbReference type="NCBI Taxonomy" id="49168"/>
    <lineage>
        <taxon>Eukaryota</taxon>
        <taxon>Viridiplantae</taxon>
        <taxon>Streptophyta</taxon>
        <taxon>Embryophyta</taxon>
        <taxon>Tracheophyta</taxon>
        <taxon>Spermatophyta</taxon>
        <taxon>Magnoliopsida</taxon>
        <taxon>eudicotyledons</taxon>
        <taxon>Gunneridae</taxon>
        <taxon>Pentapetalae</taxon>
        <taxon>asterids</taxon>
        <taxon>Ericales</taxon>
        <taxon>Ericaceae</taxon>
        <taxon>Ericoideae</taxon>
        <taxon>Rhodoreae</taxon>
        <taxon>Rhododendron</taxon>
    </lineage>
</organism>
<comment type="caution">
    <text evidence="1">The sequence shown here is derived from an EMBL/GenBank/DDBJ whole genome shotgun (WGS) entry which is preliminary data.</text>
</comment>
<reference evidence="1" key="1">
    <citation type="submission" date="2022-02" db="EMBL/GenBank/DDBJ databases">
        <title>Plant Genome Project.</title>
        <authorList>
            <person name="Zhang R.-G."/>
        </authorList>
    </citation>
    <scope>NUCLEOTIDE SEQUENCE</scope>
    <source>
        <strain evidence="1">AT1</strain>
    </source>
</reference>
<gene>
    <name evidence="1" type="ORF">RHMOL_Rhmol01G0052600</name>
</gene>
<dbReference type="EMBL" id="CM046388">
    <property type="protein sequence ID" value="KAI8570654.1"/>
    <property type="molecule type" value="Genomic_DNA"/>
</dbReference>
<evidence type="ECO:0000313" key="2">
    <source>
        <dbReference type="Proteomes" id="UP001062846"/>
    </source>
</evidence>
<dbReference type="Proteomes" id="UP001062846">
    <property type="component" value="Chromosome 1"/>
</dbReference>
<proteinExistence type="predicted"/>
<name>A0ACC0Q055_RHOML</name>
<sequence>MQAFKKYDEGNVREIVDPLMQEVVDEDILMKMFELAFQCAAPTRSDRPDMKAVGEQLWAVRMDYLRSGRRG</sequence>
<protein>
    <submittedName>
        <fullName evidence="1">Uncharacterized protein</fullName>
    </submittedName>
</protein>
<keyword evidence="2" id="KW-1185">Reference proteome</keyword>